<dbReference type="Pfam" id="PF05164">
    <property type="entry name" value="ZapA"/>
    <property type="match status" value="1"/>
</dbReference>
<sequence length="107" mass="12564">MHIALDKIDNNRFMRELSIKIKIADREYPMTVQAEEEERVRRAGKLINERLKSYREKFGIDDKQDLLSMVAFDAIVDRFGIEDNLQSNDESVLNKIKSIEHLINQSI</sequence>
<dbReference type="AlphaFoldDB" id="A0A1X7JBZ8"/>
<dbReference type="InterPro" id="IPR036192">
    <property type="entry name" value="Cell_div_ZapA-like_sf"/>
</dbReference>
<dbReference type="GO" id="GO:0051301">
    <property type="term" value="P:cell division"/>
    <property type="evidence" value="ECO:0007669"/>
    <property type="project" value="UniProtKB-KW"/>
</dbReference>
<evidence type="ECO:0000313" key="2">
    <source>
        <dbReference type="Proteomes" id="UP000193804"/>
    </source>
</evidence>
<evidence type="ECO:0000313" key="1">
    <source>
        <dbReference type="EMBL" id="SMG25365.1"/>
    </source>
</evidence>
<keyword evidence="1" id="KW-0131">Cell cycle</keyword>
<dbReference type="Proteomes" id="UP000193804">
    <property type="component" value="Unassembled WGS sequence"/>
</dbReference>
<protein>
    <submittedName>
        <fullName evidence="1">Cell division protein ZapA</fullName>
    </submittedName>
</protein>
<reference evidence="2" key="1">
    <citation type="submission" date="2017-04" db="EMBL/GenBank/DDBJ databases">
        <authorList>
            <person name="Varghese N."/>
            <person name="Submissions S."/>
        </authorList>
    </citation>
    <scope>NUCLEOTIDE SEQUENCE [LARGE SCALE GENOMIC DNA]</scope>
    <source>
        <strain evidence="2">DSM 4125</strain>
    </source>
</reference>
<organism evidence="1 2">
    <name type="scientific">Marivirga sericea</name>
    <dbReference type="NCBI Taxonomy" id="1028"/>
    <lineage>
        <taxon>Bacteria</taxon>
        <taxon>Pseudomonadati</taxon>
        <taxon>Bacteroidota</taxon>
        <taxon>Cytophagia</taxon>
        <taxon>Cytophagales</taxon>
        <taxon>Marivirgaceae</taxon>
        <taxon>Marivirga</taxon>
    </lineage>
</organism>
<dbReference type="SUPFAM" id="SSF102829">
    <property type="entry name" value="Cell division protein ZapA-like"/>
    <property type="match status" value="1"/>
</dbReference>
<dbReference type="EMBL" id="FXAW01000002">
    <property type="protein sequence ID" value="SMG25365.1"/>
    <property type="molecule type" value="Genomic_DNA"/>
</dbReference>
<dbReference type="InterPro" id="IPR007838">
    <property type="entry name" value="Cell_div_ZapA-like"/>
</dbReference>
<dbReference type="STRING" id="1028.SAMN05661096_01548"/>
<name>A0A1X7JBZ8_9BACT</name>
<dbReference type="InterPro" id="IPR042233">
    <property type="entry name" value="Cell_div_ZapA_N"/>
</dbReference>
<keyword evidence="1" id="KW-0132">Cell division</keyword>
<gene>
    <name evidence="1" type="ORF">SAMN05661096_01548</name>
</gene>
<accession>A0A1X7JBZ8</accession>
<proteinExistence type="predicted"/>
<keyword evidence="2" id="KW-1185">Reference proteome</keyword>
<dbReference type="Gene3D" id="3.30.160.880">
    <property type="entry name" value="Cell division protein ZapA protomer, N-terminal domain"/>
    <property type="match status" value="1"/>
</dbReference>